<keyword evidence="1" id="KW-1133">Transmembrane helix</keyword>
<evidence type="ECO:0000313" key="2">
    <source>
        <dbReference type="EMBL" id="SPD13252.1"/>
    </source>
</evidence>
<keyword evidence="1" id="KW-0472">Membrane</keyword>
<name>A0A2N9HLZ0_FAGSY</name>
<reference evidence="2" key="1">
    <citation type="submission" date="2018-02" db="EMBL/GenBank/DDBJ databases">
        <authorList>
            <person name="Cohen D.B."/>
            <person name="Kent A.D."/>
        </authorList>
    </citation>
    <scope>NUCLEOTIDE SEQUENCE</scope>
</reference>
<gene>
    <name evidence="2" type="ORF">FSB_LOCUS41134</name>
</gene>
<dbReference type="EMBL" id="OIVN01003736">
    <property type="protein sequence ID" value="SPD13252.1"/>
    <property type="molecule type" value="Genomic_DNA"/>
</dbReference>
<feature type="transmembrane region" description="Helical" evidence="1">
    <location>
        <begin position="138"/>
        <end position="169"/>
    </location>
</feature>
<evidence type="ECO:0000256" key="1">
    <source>
        <dbReference type="SAM" id="Phobius"/>
    </source>
</evidence>
<accession>A0A2N9HLZ0</accession>
<dbReference type="AlphaFoldDB" id="A0A2N9HLZ0"/>
<keyword evidence="1" id="KW-0812">Transmembrane</keyword>
<proteinExistence type="predicted"/>
<organism evidence="2">
    <name type="scientific">Fagus sylvatica</name>
    <name type="common">Beechnut</name>
    <dbReference type="NCBI Taxonomy" id="28930"/>
    <lineage>
        <taxon>Eukaryota</taxon>
        <taxon>Viridiplantae</taxon>
        <taxon>Streptophyta</taxon>
        <taxon>Embryophyta</taxon>
        <taxon>Tracheophyta</taxon>
        <taxon>Spermatophyta</taxon>
        <taxon>Magnoliopsida</taxon>
        <taxon>eudicotyledons</taxon>
        <taxon>Gunneridae</taxon>
        <taxon>Pentapetalae</taxon>
        <taxon>rosids</taxon>
        <taxon>fabids</taxon>
        <taxon>Fagales</taxon>
        <taxon>Fagaceae</taxon>
        <taxon>Fagus</taxon>
    </lineage>
</organism>
<protein>
    <submittedName>
        <fullName evidence="2">Uncharacterized protein</fullName>
    </submittedName>
</protein>
<sequence>MEEIGNILDENMPSLLVSKETSSSWNSSLLETVAVEACHVLFSLPRNSTDDASWKEENVEPKILSWNSSLLETKGWRPIEPRWCRGSRGVRSRLAVLQTPVVIATDHEWIDQILGVVLGHHEPMGIATRDGGGFGLPIWWWGLGYGVAGVVVVAVGGSLGAAAASLFGLGPC</sequence>